<evidence type="ECO:0008006" key="3">
    <source>
        <dbReference type="Google" id="ProtNLM"/>
    </source>
</evidence>
<gene>
    <name evidence="1" type="ORF">LWC34_02925</name>
</gene>
<evidence type="ECO:0000313" key="2">
    <source>
        <dbReference type="Proteomes" id="UP001521150"/>
    </source>
</evidence>
<keyword evidence="2" id="KW-1185">Reference proteome</keyword>
<proteinExistence type="predicted"/>
<organism evidence="1 2">
    <name type="scientific">Kibdelosporangium philippinense</name>
    <dbReference type="NCBI Taxonomy" id="211113"/>
    <lineage>
        <taxon>Bacteria</taxon>
        <taxon>Bacillati</taxon>
        <taxon>Actinomycetota</taxon>
        <taxon>Actinomycetes</taxon>
        <taxon>Pseudonocardiales</taxon>
        <taxon>Pseudonocardiaceae</taxon>
        <taxon>Kibdelosporangium</taxon>
    </lineage>
</organism>
<name>A0ABS8Z465_9PSEU</name>
<protein>
    <recommendedName>
        <fullName evidence="3">Phage tail protein</fullName>
    </recommendedName>
</protein>
<evidence type="ECO:0000313" key="1">
    <source>
        <dbReference type="EMBL" id="MCE7001798.1"/>
    </source>
</evidence>
<dbReference type="RefSeq" id="WP_233722853.1">
    <property type="nucleotide sequence ID" value="NZ_JAJVCN010000001.1"/>
</dbReference>
<accession>A0ABS8Z465</accession>
<dbReference type="EMBL" id="JAJVCN010000001">
    <property type="protein sequence ID" value="MCE7001798.1"/>
    <property type="molecule type" value="Genomic_DNA"/>
</dbReference>
<dbReference type="Proteomes" id="UP001521150">
    <property type="component" value="Unassembled WGS sequence"/>
</dbReference>
<comment type="caution">
    <text evidence="1">The sequence shown here is derived from an EMBL/GenBank/DDBJ whole genome shotgun (WGS) entry which is preliminary data.</text>
</comment>
<sequence>MRNALVQATGAIGRFRAALAQASGAGGQFRNATSQSTNQVRQLKTAADQASRSVQQAGRQAASGGGFFSRFSQGLRTATTAQRGLNAAMKANVLGFLLSLLLPLVSKIVDMAMQSQRVRQVVSTAFRIIGQVISAVMDVIRKVISVVWPWIETYVRTYITIVMTVIRTVMNVIQTIISTVWNVISTVFRTAMNVISTVVSAAWNGIRAVIMPVINWIGEAIPAVWNRVTGALRAAWDGLAGFARAAFEAVFGAVKGPINAIIGLVNMAIRGLNSVKVTIPDWVPIVGGKTFGINLPQIPQLAEGGIATPVPGGRLVNVAEAGHAEAIIPLSKLPQLLDLATNRRETKPVTVNIHPRARQSEYEIGRIAARELAWAGKR</sequence>
<reference evidence="1 2" key="1">
    <citation type="submission" date="2021-12" db="EMBL/GenBank/DDBJ databases">
        <title>Genome sequence of Kibdelosporangium philippinense ATCC 49844.</title>
        <authorList>
            <person name="Fedorov E.A."/>
            <person name="Omeragic M."/>
            <person name="Shalygina K.F."/>
            <person name="Maclea K.S."/>
        </authorList>
    </citation>
    <scope>NUCLEOTIDE SEQUENCE [LARGE SCALE GENOMIC DNA]</scope>
    <source>
        <strain evidence="1 2">ATCC 49844</strain>
    </source>
</reference>